<feature type="transmembrane region" description="Helical" evidence="1">
    <location>
        <begin position="20"/>
        <end position="37"/>
    </location>
</feature>
<evidence type="ECO:0000313" key="2">
    <source>
        <dbReference type="EMBL" id="EIE97491.1"/>
    </source>
</evidence>
<dbReference type="AlphaFoldDB" id="I1CXR7"/>
<keyword evidence="1" id="KW-0472">Membrane</keyword>
<accession>I1CXR7</accession>
<protein>
    <submittedName>
        <fullName evidence="2">Uncharacterized protein</fullName>
    </submittedName>
</protein>
<dbReference type="EMBL" id="CM001484">
    <property type="protein sequence ID" value="EIE97491.1"/>
    <property type="molecule type" value="Genomic_DNA"/>
</dbReference>
<dbReference type="HOGENOM" id="CLU_198345_0_0_11"/>
<keyword evidence="1" id="KW-0812">Transmembrane</keyword>
<evidence type="ECO:0000313" key="3">
    <source>
        <dbReference type="Proteomes" id="UP000005087"/>
    </source>
</evidence>
<keyword evidence="3" id="KW-1185">Reference proteome</keyword>
<dbReference type="STRING" id="928724.SacglDRAFT_00540"/>
<reference evidence="2 3" key="1">
    <citation type="submission" date="2011-09" db="EMBL/GenBank/DDBJ databases">
        <authorList>
            <consortium name="US DOE Joint Genome Institute (JGI-PGF)"/>
            <person name="Lucas S."/>
            <person name="Han J."/>
            <person name="Lapidus A."/>
            <person name="Cheng J.-F."/>
            <person name="Goodwin L."/>
            <person name="Pitluck S."/>
            <person name="Peters L."/>
            <person name="Land M.L."/>
            <person name="Hauser L."/>
            <person name="Brambilla E."/>
            <person name="Klenk H.-P."/>
            <person name="Woyke T.J."/>
        </authorList>
    </citation>
    <scope>NUCLEOTIDE SEQUENCE [LARGE SCALE GENOMIC DNA]</scope>
    <source>
        <strain evidence="2 3">K62</strain>
    </source>
</reference>
<dbReference type="Proteomes" id="UP000005087">
    <property type="component" value="Chromosome"/>
</dbReference>
<name>I1CXR7_9PSEU</name>
<reference evidence="3" key="2">
    <citation type="submission" date="2012-01" db="EMBL/GenBank/DDBJ databases">
        <title>Noncontiguous Finished sequence of chromosome of Saccharomonospora glauca K62.</title>
        <authorList>
            <consortium name="US DOE Joint Genome Institute"/>
            <person name="Lucas S."/>
            <person name="Han J."/>
            <person name="Lapidus A."/>
            <person name="Cheng J.-F."/>
            <person name="Goodwin L."/>
            <person name="Pitluck S."/>
            <person name="Peters L."/>
            <person name="Mikhailova N."/>
            <person name="Held B."/>
            <person name="Detter J.C."/>
            <person name="Han C."/>
            <person name="Tapia R."/>
            <person name="Land M."/>
            <person name="Hauser L."/>
            <person name="Kyrpides N."/>
            <person name="Ivanova N."/>
            <person name="Pagani I."/>
            <person name="Brambilla E.-M."/>
            <person name="Klenk H.-P."/>
            <person name="Woyke T."/>
        </authorList>
    </citation>
    <scope>NUCLEOTIDE SEQUENCE [LARGE SCALE GENOMIC DNA]</scope>
    <source>
        <strain evidence="3">K62</strain>
    </source>
</reference>
<keyword evidence="1" id="KW-1133">Transmembrane helix</keyword>
<gene>
    <name evidence="2" type="ORF">SacglDRAFT_00540</name>
</gene>
<feature type="transmembrane region" description="Helical" evidence="1">
    <location>
        <begin position="49"/>
        <end position="66"/>
    </location>
</feature>
<proteinExistence type="predicted"/>
<evidence type="ECO:0000256" key="1">
    <source>
        <dbReference type="SAM" id="Phobius"/>
    </source>
</evidence>
<organism evidence="2 3">
    <name type="scientific">Saccharomonospora glauca K62</name>
    <dbReference type="NCBI Taxonomy" id="928724"/>
    <lineage>
        <taxon>Bacteria</taxon>
        <taxon>Bacillati</taxon>
        <taxon>Actinomycetota</taxon>
        <taxon>Actinomycetes</taxon>
        <taxon>Pseudonocardiales</taxon>
        <taxon>Pseudonocardiaceae</taxon>
        <taxon>Saccharomonospora</taxon>
    </lineage>
</organism>
<sequence length="76" mass="8554">MWRYSVADDGRKSAPRTWDLFSLLAGIATLFVSFYILTDAHTWLGEVALRWLLAGGAVAVGVLMLVSSMRPRKRER</sequence>
<dbReference type="RefSeq" id="WP_005461503.1">
    <property type="nucleotide sequence ID" value="NZ_CM001484.1"/>
</dbReference>